<reference evidence="3" key="1">
    <citation type="submission" date="2025-08" db="UniProtKB">
        <authorList>
            <consortium name="RefSeq"/>
        </authorList>
    </citation>
    <scope>IDENTIFICATION</scope>
    <source>
        <tissue evidence="3">Entire body</tissue>
    </source>
</reference>
<gene>
    <name evidence="3" type="primary">LOC108735936</name>
</gene>
<accession>A0A1W4WIA4</accession>
<dbReference type="InParanoid" id="A0A1W4WIA4"/>
<sequence>MRAVILLALVIAVASGRSFYPNGAYQHKIKDLNELLYRLRGVATKRCANLFSEGCSSGGLTDSLIDEEYLANGSPGKRCTNLFTEGCSNGGLTDSLLDEDYLNNQSPGRR</sequence>
<keyword evidence="1" id="KW-0732">Signal</keyword>
<dbReference type="RefSeq" id="XP_018323681.1">
    <property type="nucleotide sequence ID" value="XM_018468179.2"/>
</dbReference>
<dbReference type="Proteomes" id="UP000192223">
    <property type="component" value="Unplaced"/>
</dbReference>
<evidence type="ECO:0000313" key="3">
    <source>
        <dbReference type="RefSeq" id="XP_018323681.1"/>
    </source>
</evidence>
<feature type="chain" id="PRO_5010733702" evidence="1">
    <location>
        <begin position="17"/>
        <end position="110"/>
    </location>
</feature>
<dbReference type="GeneID" id="108735936"/>
<feature type="signal peptide" evidence="1">
    <location>
        <begin position="1"/>
        <end position="16"/>
    </location>
</feature>
<dbReference type="AlphaFoldDB" id="A0A1W4WIA4"/>
<organism evidence="2 3">
    <name type="scientific">Agrilus planipennis</name>
    <name type="common">Emerald ash borer</name>
    <name type="synonym">Agrilus marcopoli</name>
    <dbReference type="NCBI Taxonomy" id="224129"/>
    <lineage>
        <taxon>Eukaryota</taxon>
        <taxon>Metazoa</taxon>
        <taxon>Ecdysozoa</taxon>
        <taxon>Arthropoda</taxon>
        <taxon>Hexapoda</taxon>
        <taxon>Insecta</taxon>
        <taxon>Pterygota</taxon>
        <taxon>Neoptera</taxon>
        <taxon>Endopterygota</taxon>
        <taxon>Coleoptera</taxon>
        <taxon>Polyphaga</taxon>
        <taxon>Elateriformia</taxon>
        <taxon>Buprestoidea</taxon>
        <taxon>Buprestidae</taxon>
        <taxon>Agrilinae</taxon>
        <taxon>Agrilus</taxon>
    </lineage>
</organism>
<name>A0A1W4WIA4_AGRPL</name>
<dbReference type="KEGG" id="apln:108735936"/>
<evidence type="ECO:0000313" key="2">
    <source>
        <dbReference type="Proteomes" id="UP000192223"/>
    </source>
</evidence>
<evidence type="ECO:0000256" key="1">
    <source>
        <dbReference type="SAM" id="SignalP"/>
    </source>
</evidence>
<dbReference type="OrthoDB" id="8178672at2759"/>
<protein>
    <submittedName>
        <fullName evidence="3">Uncharacterized protein LOC108735936</fullName>
    </submittedName>
</protein>
<proteinExistence type="predicted"/>
<keyword evidence="2" id="KW-1185">Reference proteome</keyword>